<dbReference type="InterPro" id="IPR011705">
    <property type="entry name" value="BACK"/>
</dbReference>
<keyword evidence="4" id="KW-1185">Reference proteome</keyword>
<organism evidence="3 4">
    <name type="scientific">Cyclostephanos tholiformis</name>
    <dbReference type="NCBI Taxonomy" id="382380"/>
    <lineage>
        <taxon>Eukaryota</taxon>
        <taxon>Sar</taxon>
        <taxon>Stramenopiles</taxon>
        <taxon>Ochrophyta</taxon>
        <taxon>Bacillariophyta</taxon>
        <taxon>Coscinodiscophyceae</taxon>
        <taxon>Thalassiosirophycidae</taxon>
        <taxon>Stephanodiscales</taxon>
        <taxon>Stephanodiscaceae</taxon>
        <taxon>Cyclostephanos</taxon>
    </lineage>
</organism>
<comment type="caution">
    <text evidence="3">The sequence shown here is derived from an EMBL/GenBank/DDBJ whole genome shotgun (WGS) entry which is preliminary data.</text>
</comment>
<evidence type="ECO:0000313" key="4">
    <source>
        <dbReference type="Proteomes" id="UP001530377"/>
    </source>
</evidence>
<sequence length="711" mass="78991">MASYHPEIRRHQAPSREMGISLPPVRANFGRQRRHTVESLDRVSEVATEDERIHDEEAVRSSSFRGPTTGKPSFWRPAAPRLPGGLSLLKKRRSQHGSDSCRATESESKNSDVGSNAGEPPINTDRKKKMSMISLVSSSRRMRHRMLQNLQSNLERLGTRNNTVSHIRAHVLDHSEDKQPRNEADSLSTVILKSLSKPCLCDVMIVGIDEATPVGVPSYLLAAHSDVFLDMLYGSDSADAAENIASPSNQRKFKMPFVGILDMLYDSDLADSAENVNSPPRKRKVKIPFAGSDAIEGFTHFLATRSLPGEHENESSEANLRYICQIYLIGRVYKIASLTSHAYRAACRLMNKFPCLVCAVFDELIELTKLLPSHLTPPSSFDELKDFVLEYLRNSPTETLLGGGTAFLGCEAIESIISDEDMDVCEFTMFTILNSWVKYDDERIETGKSLVSNIKLAYIKPDYLNNVVRKCIFVDSSAVDDALREIDKMLADGSPDKKEHVLVEGAGDDAVNGVYVHMEEDIGLEGCNDFMFVKEAGEGENFSDYGLHRHHSTWAITSCVDHSNILYSCEVPEGDPSALYRAPKSGWKAIGGSDPAPICTWNPSKENSKTAAGGYIAPNLVGTRKKSLEDINQGDHDDGQRRYSLHTMLMLPSDEGHENDDYHSDFDDSCVSFHLDASAKHKLANISKRSYRADDDYDSCTSLHLDESARS</sequence>
<dbReference type="Gene3D" id="3.30.710.10">
    <property type="entry name" value="Potassium Channel Kv1.1, Chain A"/>
    <property type="match status" value="1"/>
</dbReference>
<dbReference type="Gene3D" id="1.25.40.420">
    <property type="match status" value="1"/>
</dbReference>
<dbReference type="Pfam" id="PF07707">
    <property type="entry name" value="BACK"/>
    <property type="match status" value="1"/>
</dbReference>
<feature type="compositionally biased region" description="Basic and acidic residues" evidence="1">
    <location>
        <begin position="35"/>
        <end position="59"/>
    </location>
</feature>
<feature type="region of interest" description="Disordered" evidence="1">
    <location>
        <begin position="1"/>
        <end position="128"/>
    </location>
</feature>
<evidence type="ECO:0000259" key="2">
    <source>
        <dbReference type="Pfam" id="PF07707"/>
    </source>
</evidence>
<gene>
    <name evidence="3" type="ORF">ACHAXA_004659</name>
</gene>
<name>A0ABD3RNM2_9STRA</name>
<dbReference type="InterPro" id="IPR011333">
    <property type="entry name" value="SKP1/BTB/POZ_sf"/>
</dbReference>
<dbReference type="Proteomes" id="UP001530377">
    <property type="component" value="Unassembled WGS sequence"/>
</dbReference>
<protein>
    <recommendedName>
        <fullName evidence="2">BACK domain-containing protein</fullName>
    </recommendedName>
</protein>
<accession>A0ABD3RNM2</accession>
<dbReference type="AlphaFoldDB" id="A0ABD3RNM2"/>
<reference evidence="3 4" key="1">
    <citation type="submission" date="2024-10" db="EMBL/GenBank/DDBJ databases">
        <title>Updated reference genomes for cyclostephanoid diatoms.</title>
        <authorList>
            <person name="Roberts W.R."/>
            <person name="Alverson A.J."/>
        </authorList>
    </citation>
    <scope>NUCLEOTIDE SEQUENCE [LARGE SCALE GENOMIC DNA]</scope>
    <source>
        <strain evidence="3 4">AJA228-03</strain>
    </source>
</reference>
<evidence type="ECO:0000256" key="1">
    <source>
        <dbReference type="SAM" id="MobiDB-lite"/>
    </source>
</evidence>
<dbReference type="EMBL" id="JALLPB020000434">
    <property type="protein sequence ID" value="KAL3809160.1"/>
    <property type="molecule type" value="Genomic_DNA"/>
</dbReference>
<feature type="domain" description="BACK" evidence="2">
    <location>
        <begin position="382"/>
        <end position="468"/>
    </location>
</feature>
<proteinExistence type="predicted"/>
<feature type="compositionally biased region" description="Basic and acidic residues" evidence="1">
    <location>
        <begin position="1"/>
        <end position="10"/>
    </location>
</feature>
<evidence type="ECO:0000313" key="3">
    <source>
        <dbReference type="EMBL" id="KAL3809160.1"/>
    </source>
</evidence>